<feature type="transmembrane region" description="Helical" evidence="1">
    <location>
        <begin position="49"/>
        <end position="75"/>
    </location>
</feature>
<feature type="transmembrane region" description="Helical" evidence="1">
    <location>
        <begin position="124"/>
        <end position="142"/>
    </location>
</feature>
<reference evidence="2 3" key="1">
    <citation type="submission" date="2020-02" db="EMBL/GenBank/DDBJ databases">
        <authorList>
            <person name="Zheng R.K."/>
            <person name="Sun C.M."/>
        </authorList>
    </citation>
    <scope>NUCLEOTIDE SEQUENCE [LARGE SCALE GENOMIC DNA]</scope>
    <source>
        <strain evidence="3">zrk13</strain>
    </source>
</reference>
<name>A0A7L7KRD6_9MOLU</name>
<proteinExistence type="predicted"/>
<feature type="transmembrane region" description="Helical" evidence="1">
    <location>
        <begin position="217"/>
        <end position="235"/>
    </location>
</feature>
<feature type="transmembrane region" description="Helical" evidence="1">
    <location>
        <begin position="82"/>
        <end position="104"/>
    </location>
</feature>
<dbReference type="KEGG" id="xcl:G4Z02_05095"/>
<dbReference type="RefSeq" id="WP_258876921.1">
    <property type="nucleotide sequence ID" value="NZ_CP048914.1"/>
</dbReference>
<keyword evidence="1" id="KW-1133">Transmembrane helix</keyword>
<feature type="transmembrane region" description="Helical" evidence="1">
    <location>
        <begin position="187"/>
        <end position="205"/>
    </location>
</feature>
<dbReference type="EMBL" id="CP048914">
    <property type="protein sequence ID" value="QMS85145.1"/>
    <property type="molecule type" value="Genomic_DNA"/>
</dbReference>
<feature type="transmembrane region" description="Helical" evidence="1">
    <location>
        <begin position="162"/>
        <end position="181"/>
    </location>
</feature>
<feature type="transmembrane region" description="Helical" evidence="1">
    <location>
        <begin position="7"/>
        <end position="29"/>
    </location>
</feature>
<keyword evidence="1" id="KW-0472">Membrane</keyword>
<dbReference type="AlphaFoldDB" id="A0A7L7KRD6"/>
<evidence type="ECO:0000256" key="1">
    <source>
        <dbReference type="SAM" id="Phobius"/>
    </source>
</evidence>
<evidence type="ECO:0000313" key="3">
    <source>
        <dbReference type="Proteomes" id="UP000514720"/>
    </source>
</evidence>
<organism evidence="2 3">
    <name type="scientific">Candidatus Xianfuyuplasma coldseepsis</name>
    <dbReference type="NCBI Taxonomy" id="2782163"/>
    <lineage>
        <taxon>Bacteria</taxon>
        <taxon>Bacillati</taxon>
        <taxon>Mycoplasmatota</taxon>
        <taxon>Mollicutes</taxon>
        <taxon>Candidatus Izemoplasmatales</taxon>
        <taxon>Candidatus Izemoplasmataceae</taxon>
        <taxon>Candidatus Xianfuyuplasma</taxon>
    </lineage>
</organism>
<feature type="transmembrane region" description="Helical" evidence="1">
    <location>
        <begin position="247"/>
        <end position="267"/>
    </location>
</feature>
<keyword evidence="3" id="KW-1185">Reference proteome</keyword>
<sequence length="281" mass="32894">MKRFLIYSVLILVVLAMLYVFMPHGILMFDDITPQLYLESKPTITIFNRWIIIVPSSTIIVYLLGIQILVLGYLLLRQHKTLWGISFLFWGVGTLLAGTSYQGFGYELKCSGQPVCEFTSWFELAYLFVTAISIAVMALAFAEDFTKGPLKSYLKRYAKGLLVVYTILLLMGSIFEIYFLISYELFTIFFMPLFVFFFVLNIRQFRVQKDERNKRFIILWILFLIVNVLYYAYYLPGFTETLYTNTGIWFSANDVLHVGLIGWFLYIQFRLAPYLGEYHLD</sequence>
<keyword evidence="1" id="KW-0812">Transmembrane</keyword>
<evidence type="ECO:0000313" key="2">
    <source>
        <dbReference type="EMBL" id="QMS85145.1"/>
    </source>
</evidence>
<dbReference type="Proteomes" id="UP000514720">
    <property type="component" value="Chromosome"/>
</dbReference>
<accession>A0A7L7KRD6</accession>
<protein>
    <submittedName>
        <fullName evidence="2">Uncharacterized protein</fullName>
    </submittedName>
</protein>
<gene>
    <name evidence="2" type="ORF">G4Z02_05095</name>
</gene>